<gene>
    <name evidence="1" type="ORF">EOD41_12495</name>
</gene>
<organism evidence="1 2">
    <name type="scientific">Mucilaginibacter limnophilus</name>
    <dbReference type="NCBI Taxonomy" id="1932778"/>
    <lineage>
        <taxon>Bacteria</taxon>
        <taxon>Pseudomonadati</taxon>
        <taxon>Bacteroidota</taxon>
        <taxon>Sphingobacteriia</taxon>
        <taxon>Sphingobacteriales</taxon>
        <taxon>Sphingobacteriaceae</taxon>
        <taxon>Mucilaginibacter</taxon>
    </lineage>
</organism>
<dbReference type="Proteomes" id="UP000282759">
    <property type="component" value="Unassembled WGS sequence"/>
</dbReference>
<dbReference type="AlphaFoldDB" id="A0A437MRL4"/>
<dbReference type="RefSeq" id="WP_127705378.1">
    <property type="nucleotide sequence ID" value="NZ_SACK01000005.1"/>
</dbReference>
<accession>A0A437MRL4</accession>
<evidence type="ECO:0000313" key="2">
    <source>
        <dbReference type="Proteomes" id="UP000282759"/>
    </source>
</evidence>
<evidence type="ECO:0000313" key="1">
    <source>
        <dbReference type="EMBL" id="RVU00297.1"/>
    </source>
</evidence>
<reference evidence="1 2" key="1">
    <citation type="submission" date="2019-01" db="EMBL/GenBank/DDBJ databases">
        <authorList>
            <person name="Chen W.-M."/>
        </authorList>
    </citation>
    <scope>NUCLEOTIDE SEQUENCE [LARGE SCALE GENOMIC DNA]</scope>
    <source>
        <strain evidence="1 2">YBJ-36</strain>
    </source>
</reference>
<proteinExistence type="predicted"/>
<keyword evidence="2" id="KW-1185">Reference proteome</keyword>
<sequence length="156" mass="18023">MENFTKAHWIFYAYVLILFCSAAAEKLGHFYPSLVFPSFSNAPDIRHKAEFPVAGIFGITSNGSKVKLDEEQLFYNLYPKHKYYVLKTIASKINNNEYSEKEIADLKKYLTKCLNRQGLNNFKSLIIVQGNRTYNMISSKVDHDFSNPVYTNIVLF</sequence>
<name>A0A437MRL4_9SPHI</name>
<comment type="caution">
    <text evidence="1">The sequence shown here is derived from an EMBL/GenBank/DDBJ whole genome shotgun (WGS) entry which is preliminary data.</text>
</comment>
<protein>
    <submittedName>
        <fullName evidence="1">Uncharacterized protein</fullName>
    </submittedName>
</protein>
<dbReference type="OrthoDB" id="10010136at2"/>
<dbReference type="EMBL" id="SACK01000005">
    <property type="protein sequence ID" value="RVU00297.1"/>
    <property type="molecule type" value="Genomic_DNA"/>
</dbReference>